<organism evidence="4 5">
    <name type="scientific">Kineosporia succinea</name>
    <dbReference type="NCBI Taxonomy" id="84632"/>
    <lineage>
        <taxon>Bacteria</taxon>
        <taxon>Bacillati</taxon>
        <taxon>Actinomycetota</taxon>
        <taxon>Actinomycetes</taxon>
        <taxon>Kineosporiales</taxon>
        <taxon>Kineosporiaceae</taxon>
        <taxon>Kineosporia</taxon>
    </lineage>
</organism>
<comment type="caution">
    <text evidence="4">The sequence shown here is derived from an EMBL/GenBank/DDBJ whole genome shotgun (WGS) entry which is preliminary data.</text>
</comment>
<feature type="domain" description="HTH tetR-type" evidence="3">
    <location>
        <begin position="8"/>
        <end position="68"/>
    </location>
</feature>
<evidence type="ECO:0000256" key="1">
    <source>
        <dbReference type="ARBA" id="ARBA00023125"/>
    </source>
</evidence>
<dbReference type="Gene3D" id="1.10.357.10">
    <property type="entry name" value="Tetracycline Repressor, domain 2"/>
    <property type="match status" value="1"/>
</dbReference>
<dbReference type="PANTHER" id="PTHR30055">
    <property type="entry name" value="HTH-TYPE TRANSCRIPTIONAL REGULATOR RUTR"/>
    <property type="match status" value="1"/>
</dbReference>
<evidence type="ECO:0000313" key="5">
    <source>
        <dbReference type="Proteomes" id="UP001235712"/>
    </source>
</evidence>
<dbReference type="InterPro" id="IPR001647">
    <property type="entry name" value="HTH_TetR"/>
</dbReference>
<dbReference type="SUPFAM" id="SSF46689">
    <property type="entry name" value="Homeodomain-like"/>
    <property type="match status" value="1"/>
</dbReference>
<sequence>MARPKDQRERRHDLVRAAMRAITAHGAAGLKIRDVAAEAGLSPALVSYYYPRLDDLLLDVHAHVVQRFYTARRAAIETLDDPVAQLRELARRGVPGHDEISPVIYEMHLHAARNRPHAALMTSLWEQEVSLYERVLSRGEASGVFTLRAPARTVAETVVALEDAVGLHLAGHNAALPAEHARDLVAGLLERETGQHF</sequence>
<reference evidence="4 5" key="1">
    <citation type="submission" date="2023-07" db="EMBL/GenBank/DDBJ databases">
        <title>Sequencing the genomes of 1000 actinobacteria strains.</title>
        <authorList>
            <person name="Klenk H.-P."/>
        </authorList>
    </citation>
    <scope>NUCLEOTIDE SEQUENCE [LARGE SCALE GENOMIC DNA]</scope>
    <source>
        <strain evidence="4 5">DSM 44388</strain>
    </source>
</reference>
<dbReference type="Proteomes" id="UP001235712">
    <property type="component" value="Unassembled WGS sequence"/>
</dbReference>
<dbReference type="PANTHER" id="PTHR30055:SF231">
    <property type="entry name" value="TRANSCRIPTIONAL REGULATORY PROTEIN (PROBABLY DEOR-FAMILY)-RELATED"/>
    <property type="match status" value="1"/>
</dbReference>
<evidence type="ECO:0000256" key="2">
    <source>
        <dbReference type="PROSITE-ProRule" id="PRU00335"/>
    </source>
</evidence>
<feature type="DNA-binding region" description="H-T-H motif" evidence="2">
    <location>
        <begin position="31"/>
        <end position="50"/>
    </location>
</feature>
<accession>A0ABT9P902</accession>
<evidence type="ECO:0000313" key="4">
    <source>
        <dbReference type="EMBL" id="MDP9828932.1"/>
    </source>
</evidence>
<dbReference type="RefSeq" id="WP_307246633.1">
    <property type="nucleotide sequence ID" value="NZ_JAUSQZ010000001.1"/>
</dbReference>
<dbReference type="SUPFAM" id="SSF48498">
    <property type="entry name" value="Tetracyclin repressor-like, C-terminal domain"/>
    <property type="match status" value="1"/>
</dbReference>
<dbReference type="EMBL" id="JAUSQZ010000001">
    <property type="protein sequence ID" value="MDP9828932.1"/>
    <property type="molecule type" value="Genomic_DNA"/>
</dbReference>
<dbReference type="PROSITE" id="PS50977">
    <property type="entry name" value="HTH_TETR_2"/>
    <property type="match status" value="1"/>
</dbReference>
<dbReference type="Pfam" id="PF00440">
    <property type="entry name" value="TetR_N"/>
    <property type="match status" value="1"/>
</dbReference>
<protein>
    <submittedName>
        <fullName evidence="4">AcrR family transcriptional regulator</fullName>
    </submittedName>
</protein>
<keyword evidence="1 2" id="KW-0238">DNA-binding</keyword>
<dbReference type="InterPro" id="IPR036271">
    <property type="entry name" value="Tet_transcr_reg_TetR-rel_C_sf"/>
</dbReference>
<dbReference type="InterPro" id="IPR050109">
    <property type="entry name" value="HTH-type_TetR-like_transc_reg"/>
</dbReference>
<keyword evidence="5" id="KW-1185">Reference proteome</keyword>
<name>A0ABT9P902_9ACTN</name>
<evidence type="ECO:0000259" key="3">
    <source>
        <dbReference type="PROSITE" id="PS50977"/>
    </source>
</evidence>
<gene>
    <name evidence="4" type="ORF">J2S57_004681</name>
</gene>
<proteinExistence type="predicted"/>
<dbReference type="InterPro" id="IPR009057">
    <property type="entry name" value="Homeodomain-like_sf"/>
</dbReference>